<reference evidence="2" key="1">
    <citation type="submission" date="2020-03" db="EMBL/GenBank/DDBJ databases">
        <authorList>
            <person name="Weist P."/>
        </authorList>
    </citation>
    <scope>NUCLEOTIDE SEQUENCE</scope>
</reference>
<organism evidence="2 3">
    <name type="scientific">Pleuronectes platessa</name>
    <name type="common">European plaice</name>
    <dbReference type="NCBI Taxonomy" id="8262"/>
    <lineage>
        <taxon>Eukaryota</taxon>
        <taxon>Metazoa</taxon>
        <taxon>Chordata</taxon>
        <taxon>Craniata</taxon>
        <taxon>Vertebrata</taxon>
        <taxon>Euteleostomi</taxon>
        <taxon>Actinopterygii</taxon>
        <taxon>Neopterygii</taxon>
        <taxon>Teleostei</taxon>
        <taxon>Neoteleostei</taxon>
        <taxon>Acanthomorphata</taxon>
        <taxon>Carangaria</taxon>
        <taxon>Pleuronectiformes</taxon>
        <taxon>Pleuronectoidei</taxon>
        <taxon>Pleuronectidae</taxon>
        <taxon>Pleuronectes</taxon>
    </lineage>
</organism>
<gene>
    <name evidence="2" type="ORF">PLEPLA_LOCUS16837</name>
</gene>
<proteinExistence type="predicted"/>
<feature type="compositionally biased region" description="Basic and acidic residues" evidence="1">
    <location>
        <begin position="200"/>
        <end position="210"/>
    </location>
</feature>
<evidence type="ECO:0000313" key="2">
    <source>
        <dbReference type="EMBL" id="CAB1428862.1"/>
    </source>
</evidence>
<evidence type="ECO:0000313" key="3">
    <source>
        <dbReference type="Proteomes" id="UP001153269"/>
    </source>
</evidence>
<name>A0A9N7UE63_PLEPL</name>
<comment type="caution">
    <text evidence="2">The sequence shown here is derived from an EMBL/GenBank/DDBJ whole genome shotgun (WGS) entry which is preliminary data.</text>
</comment>
<keyword evidence="3" id="KW-1185">Reference proteome</keyword>
<sequence>MARDEHTNTVRARERWRARESPDEGVEMMGWQFPSTRLFFRAVKHIRRVIGRPWPIRVAGMRKAHALALTLSVFPSSRSTSPLCSFLFCTPTHPSRSPPPSISPCMQFCRFSQCFISFRPCFLSPVPLLSSPGFSYDLTGKGREWDGSVQTVSASYRGQDVQKSKRTFELSAEWSRLNLTRMVLRYLPLVIKAAEADSEGDLRKDSKNTERITSLIGPGSDVRLPTSSWMKWP</sequence>
<feature type="region of interest" description="Disordered" evidence="1">
    <location>
        <begin position="200"/>
        <end position="219"/>
    </location>
</feature>
<accession>A0A9N7UE63</accession>
<dbReference type="Proteomes" id="UP001153269">
    <property type="component" value="Unassembled WGS sequence"/>
</dbReference>
<dbReference type="EMBL" id="CADEAL010001095">
    <property type="protein sequence ID" value="CAB1428862.1"/>
    <property type="molecule type" value="Genomic_DNA"/>
</dbReference>
<evidence type="ECO:0000256" key="1">
    <source>
        <dbReference type="SAM" id="MobiDB-lite"/>
    </source>
</evidence>
<protein>
    <submittedName>
        <fullName evidence="2">Uncharacterized protein</fullName>
    </submittedName>
</protein>
<dbReference type="AlphaFoldDB" id="A0A9N7UE63"/>